<dbReference type="EMBL" id="JBBWWQ010000012">
    <property type="protein sequence ID" value="KAK8934955.1"/>
    <property type="molecule type" value="Genomic_DNA"/>
</dbReference>
<organism evidence="1 2">
    <name type="scientific">Platanthera zijinensis</name>
    <dbReference type="NCBI Taxonomy" id="2320716"/>
    <lineage>
        <taxon>Eukaryota</taxon>
        <taxon>Viridiplantae</taxon>
        <taxon>Streptophyta</taxon>
        <taxon>Embryophyta</taxon>
        <taxon>Tracheophyta</taxon>
        <taxon>Spermatophyta</taxon>
        <taxon>Magnoliopsida</taxon>
        <taxon>Liliopsida</taxon>
        <taxon>Asparagales</taxon>
        <taxon>Orchidaceae</taxon>
        <taxon>Orchidoideae</taxon>
        <taxon>Orchideae</taxon>
        <taxon>Orchidinae</taxon>
        <taxon>Platanthera</taxon>
    </lineage>
</organism>
<accession>A0AAP0G2W3</accession>
<gene>
    <name evidence="1" type="ORF">KSP39_PZI014340</name>
</gene>
<protein>
    <submittedName>
        <fullName evidence="1">Uncharacterized protein</fullName>
    </submittedName>
</protein>
<dbReference type="Proteomes" id="UP001418222">
    <property type="component" value="Unassembled WGS sequence"/>
</dbReference>
<dbReference type="PANTHER" id="PTHR36749:SF1">
    <property type="entry name" value="F7O18.3 PROTEIN"/>
    <property type="match status" value="1"/>
</dbReference>
<comment type="caution">
    <text evidence="1">The sequence shown here is derived from an EMBL/GenBank/DDBJ whole genome shotgun (WGS) entry which is preliminary data.</text>
</comment>
<sequence length="152" mass="17369">MLIPVATYAHNHDRNYTRITGGQQETAIDILAKHDFDHINRFTLRQREAIERLWTSIKEASEEEARKTITSKLDMNTFEWFQDKYDHEKIGIRHSVRGSGERRGSSGLANLIRMEANLGMQLTFDGNRLLLVANGLRSFASSLKVVPSLKVV</sequence>
<dbReference type="AlphaFoldDB" id="A0AAP0G2W3"/>
<evidence type="ECO:0000313" key="2">
    <source>
        <dbReference type="Proteomes" id="UP001418222"/>
    </source>
</evidence>
<keyword evidence="2" id="KW-1185">Reference proteome</keyword>
<proteinExistence type="predicted"/>
<evidence type="ECO:0000313" key="1">
    <source>
        <dbReference type="EMBL" id="KAK8934955.1"/>
    </source>
</evidence>
<reference evidence="1 2" key="1">
    <citation type="journal article" date="2022" name="Nat. Plants">
        <title>Genomes of leafy and leafless Platanthera orchids illuminate the evolution of mycoheterotrophy.</title>
        <authorList>
            <person name="Li M.H."/>
            <person name="Liu K.W."/>
            <person name="Li Z."/>
            <person name="Lu H.C."/>
            <person name="Ye Q.L."/>
            <person name="Zhang D."/>
            <person name="Wang J.Y."/>
            <person name="Li Y.F."/>
            <person name="Zhong Z.M."/>
            <person name="Liu X."/>
            <person name="Yu X."/>
            <person name="Liu D.K."/>
            <person name="Tu X.D."/>
            <person name="Liu B."/>
            <person name="Hao Y."/>
            <person name="Liao X.Y."/>
            <person name="Jiang Y.T."/>
            <person name="Sun W.H."/>
            <person name="Chen J."/>
            <person name="Chen Y.Q."/>
            <person name="Ai Y."/>
            <person name="Zhai J.W."/>
            <person name="Wu S.S."/>
            <person name="Zhou Z."/>
            <person name="Hsiao Y.Y."/>
            <person name="Wu W.L."/>
            <person name="Chen Y.Y."/>
            <person name="Lin Y.F."/>
            <person name="Hsu J.L."/>
            <person name="Li C.Y."/>
            <person name="Wang Z.W."/>
            <person name="Zhao X."/>
            <person name="Zhong W.Y."/>
            <person name="Ma X.K."/>
            <person name="Ma L."/>
            <person name="Huang J."/>
            <person name="Chen G.Z."/>
            <person name="Huang M.Z."/>
            <person name="Huang L."/>
            <person name="Peng D.H."/>
            <person name="Luo Y.B."/>
            <person name="Zou S.Q."/>
            <person name="Chen S.P."/>
            <person name="Lan S."/>
            <person name="Tsai W.C."/>
            <person name="Van de Peer Y."/>
            <person name="Liu Z.J."/>
        </authorList>
    </citation>
    <scope>NUCLEOTIDE SEQUENCE [LARGE SCALE GENOMIC DNA]</scope>
    <source>
        <strain evidence="1">Lor287</strain>
    </source>
</reference>
<name>A0AAP0G2W3_9ASPA</name>
<dbReference type="PANTHER" id="PTHR36749">
    <property type="entry name" value="F7O18.3 PROTEIN"/>
    <property type="match status" value="1"/>
</dbReference>